<dbReference type="Pfam" id="PF07486">
    <property type="entry name" value="Hydrolase_2"/>
    <property type="match status" value="1"/>
</dbReference>
<name>A0A921NXW3_9RHOB</name>
<keyword evidence="4" id="KW-1185">Reference proteome</keyword>
<dbReference type="InterPro" id="IPR042047">
    <property type="entry name" value="SleB_dom1"/>
</dbReference>
<keyword evidence="1" id="KW-0732">Signal</keyword>
<dbReference type="GO" id="GO:0016787">
    <property type="term" value="F:hydrolase activity"/>
    <property type="evidence" value="ECO:0007669"/>
    <property type="project" value="InterPro"/>
</dbReference>
<protein>
    <submittedName>
        <fullName evidence="3">Cell wall hydrolyse</fullName>
    </submittedName>
</protein>
<evidence type="ECO:0000313" key="4">
    <source>
        <dbReference type="Proteomes" id="UP000698242"/>
    </source>
</evidence>
<proteinExistence type="predicted"/>
<feature type="chain" id="PRO_5037725618" evidence="1">
    <location>
        <begin position="26"/>
        <end position="220"/>
    </location>
</feature>
<gene>
    <name evidence="3" type="ORF">PMES_00307</name>
</gene>
<sequence length="220" mass="23766">MNLTRLTRAVALCTAFSTAPLTAHSDIIMSQSNDPSVQLNRNLDTLLGASRPEVEARTGNLLPQVLVPRNDPEPAPAITAATLSSAAPAAGGKQWECLTEALYFEARGETIAGITAVAEVILNRVDSKRFPKTVCGVVNQGTGRKYQCQFSYACDGRAEVVHEKKAWRKVGKIAAMMLDGAPRKLTRGATFYHTKQVSPSWSRSFDKTATIGAHIFYSLG</sequence>
<dbReference type="AlphaFoldDB" id="A0A921NXW3"/>
<dbReference type="InterPro" id="IPR011105">
    <property type="entry name" value="Cell_wall_hydrolase_SleB"/>
</dbReference>
<dbReference type="EMBL" id="APKE01000004">
    <property type="protein sequence ID" value="KAF0677395.1"/>
    <property type="molecule type" value="Genomic_DNA"/>
</dbReference>
<evidence type="ECO:0000256" key="1">
    <source>
        <dbReference type="SAM" id="SignalP"/>
    </source>
</evidence>
<feature type="signal peptide" evidence="1">
    <location>
        <begin position="1"/>
        <end position="25"/>
    </location>
</feature>
<organism evidence="3 4">
    <name type="scientific">Profundibacterium mesophilum KAUST100406-0324</name>
    <dbReference type="NCBI Taxonomy" id="1037889"/>
    <lineage>
        <taxon>Bacteria</taxon>
        <taxon>Pseudomonadati</taxon>
        <taxon>Pseudomonadota</taxon>
        <taxon>Alphaproteobacteria</taxon>
        <taxon>Rhodobacterales</taxon>
        <taxon>Roseobacteraceae</taxon>
        <taxon>Profundibacterium</taxon>
    </lineage>
</organism>
<accession>A0A921NXW3</accession>
<dbReference type="Proteomes" id="UP000698242">
    <property type="component" value="Unassembled WGS sequence"/>
</dbReference>
<dbReference type="Gene3D" id="1.10.10.2520">
    <property type="entry name" value="Cell wall hydrolase SleB, domain 1"/>
    <property type="match status" value="1"/>
</dbReference>
<comment type="caution">
    <text evidence="3">The sequence shown here is derived from an EMBL/GenBank/DDBJ whole genome shotgun (WGS) entry which is preliminary data.</text>
</comment>
<evidence type="ECO:0000313" key="3">
    <source>
        <dbReference type="EMBL" id="KAF0677395.1"/>
    </source>
</evidence>
<evidence type="ECO:0000259" key="2">
    <source>
        <dbReference type="Pfam" id="PF07486"/>
    </source>
</evidence>
<reference evidence="3" key="1">
    <citation type="submission" date="2013-03" db="EMBL/GenBank/DDBJ databases">
        <title>Genome Sequence of the Profundibacterium mesophilum strain KAUST100406-0324T from Red Sea, a novel genus in the family Rhodobacteraceae.</title>
        <authorList>
            <person name="Essack M."/>
            <person name="Alam I."/>
            <person name="Lafi F."/>
            <person name="Alawi W."/>
            <person name="Kamanu F."/>
            <person name="Al-Suwailem A."/>
            <person name="Lee O.O."/>
            <person name="Xu Y."/>
            <person name="Bajic V."/>
            <person name="Qian P.-Y."/>
            <person name="Archer J."/>
        </authorList>
    </citation>
    <scope>NUCLEOTIDE SEQUENCE</scope>
    <source>
        <strain evidence="3">KAUST100406-0324</strain>
    </source>
</reference>
<feature type="domain" description="Cell wall hydrolase SleB" evidence="2">
    <location>
        <begin position="108"/>
        <end position="217"/>
    </location>
</feature>